<dbReference type="RefSeq" id="WP_123696918.1">
    <property type="nucleotide sequence ID" value="NZ_RKHJ01000001.1"/>
</dbReference>
<dbReference type="GO" id="GO:0004197">
    <property type="term" value="F:cysteine-type endopeptidase activity"/>
    <property type="evidence" value="ECO:0007669"/>
    <property type="project" value="InterPro"/>
</dbReference>
<dbReference type="GO" id="GO:0006508">
    <property type="term" value="P:proteolysis"/>
    <property type="evidence" value="ECO:0007669"/>
    <property type="project" value="InterPro"/>
</dbReference>
<dbReference type="PANTHER" id="PTHR48104">
    <property type="entry name" value="METACASPASE-4"/>
    <property type="match status" value="1"/>
</dbReference>
<protein>
    <submittedName>
        <fullName evidence="3">Putative peptidoglycan binding protein</fullName>
    </submittedName>
</protein>
<name>A0A3N2AS50_9MICO</name>
<proteinExistence type="predicted"/>
<dbReference type="AlphaFoldDB" id="A0A3N2AS50"/>
<comment type="caution">
    <text evidence="3">The sequence shown here is derived from an EMBL/GenBank/DDBJ whole genome shotgun (WGS) entry which is preliminary data.</text>
</comment>
<dbReference type="Proteomes" id="UP000275456">
    <property type="component" value="Unassembled WGS sequence"/>
</dbReference>
<dbReference type="InterPro" id="IPR036365">
    <property type="entry name" value="PGBD-like_sf"/>
</dbReference>
<dbReference type="InterPro" id="IPR011600">
    <property type="entry name" value="Pept_C14_caspase"/>
</dbReference>
<keyword evidence="4" id="KW-1185">Reference proteome</keyword>
<evidence type="ECO:0000259" key="2">
    <source>
        <dbReference type="Pfam" id="PF01471"/>
    </source>
</evidence>
<organism evidence="3 4">
    <name type="scientific">Agrococcus jenensis</name>
    <dbReference type="NCBI Taxonomy" id="46353"/>
    <lineage>
        <taxon>Bacteria</taxon>
        <taxon>Bacillati</taxon>
        <taxon>Actinomycetota</taxon>
        <taxon>Actinomycetes</taxon>
        <taxon>Micrococcales</taxon>
        <taxon>Microbacteriaceae</taxon>
        <taxon>Agrococcus</taxon>
    </lineage>
</organism>
<dbReference type="InterPro" id="IPR050452">
    <property type="entry name" value="Metacaspase"/>
</dbReference>
<dbReference type="OrthoDB" id="1491023at2"/>
<feature type="domain" description="Peptidoglycan binding-like" evidence="2">
    <location>
        <begin position="37"/>
        <end position="94"/>
    </location>
</feature>
<dbReference type="Pfam" id="PF00656">
    <property type="entry name" value="Peptidase_C14"/>
    <property type="match status" value="1"/>
</dbReference>
<dbReference type="PANTHER" id="PTHR48104:SF30">
    <property type="entry name" value="METACASPASE-1"/>
    <property type="match status" value="1"/>
</dbReference>
<evidence type="ECO:0000313" key="4">
    <source>
        <dbReference type="Proteomes" id="UP000275456"/>
    </source>
</evidence>
<gene>
    <name evidence="3" type="ORF">EDD26_1243</name>
</gene>
<dbReference type="EMBL" id="RKHJ01000001">
    <property type="protein sequence ID" value="ROR65873.1"/>
    <property type="molecule type" value="Genomic_DNA"/>
</dbReference>
<accession>A0A3N2AS50</accession>
<dbReference type="Pfam" id="PF01471">
    <property type="entry name" value="PG_binding_1"/>
    <property type="match status" value="1"/>
</dbReference>
<dbReference type="InterPro" id="IPR036366">
    <property type="entry name" value="PGBDSf"/>
</dbReference>
<feature type="domain" description="Peptidase C14 caspase" evidence="1">
    <location>
        <begin position="123"/>
        <end position="419"/>
    </location>
</feature>
<dbReference type="GO" id="GO:0005737">
    <property type="term" value="C:cytoplasm"/>
    <property type="evidence" value="ECO:0007669"/>
    <property type="project" value="TreeGrafter"/>
</dbReference>
<evidence type="ECO:0000313" key="3">
    <source>
        <dbReference type="EMBL" id="ROR65873.1"/>
    </source>
</evidence>
<sequence length="448" mass="47440">MFQSRRFTTVATRSTQDRLLDAQSNARPIVQGESHRGAVVAIQEALCALNSGYIPPNGIDGYFGPRTFAAVDAFQREYGLIADGIVGMQTLTQLDALFSGDVVRTPVGVGVHVGVDRVDPAHYGSPMTLPSCGNDARAMAEIAGRLGYDTAVLLDEEATTAAFYALLNNAAVNLMPGDALLVSFSGHGSQLPNDSADLEDDGLDETTCFYDRMLLDDELNELLRCLREGVRVHLVFDSCHSGTAFKSILDAADAKDIATGHAKDVKGALAATSPQDLQTSGSVSRNDVIPITKGSLSKALDGEAPELEAVAVDRSRDDDVASLFGDLYVRTQVGDAKFADGTQVYATNKELYEAVRLVATKSGPGEPVPPTVTILSACADHQTTPAGNPLSAFTYNLTTAWAGGSFSGSYEELYRTVRSSSQPDATPQLGTHGSRGAAARVLERPFAL</sequence>
<evidence type="ECO:0000259" key="1">
    <source>
        <dbReference type="Pfam" id="PF00656"/>
    </source>
</evidence>
<dbReference type="SUPFAM" id="SSF47090">
    <property type="entry name" value="PGBD-like"/>
    <property type="match status" value="1"/>
</dbReference>
<reference evidence="3 4" key="1">
    <citation type="submission" date="2018-11" db="EMBL/GenBank/DDBJ databases">
        <title>Sequencing the genomes of 1000 actinobacteria strains.</title>
        <authorList>
            <person name="Klenk H.-P."/>
        </authorList>
    </citation>
    <scope>NUCLEOTIDE SEQUENCE [LARGE SCALE GENOMIC DNA]</scope>
    <source>
        <strain evidence="3 4">DSM 9580</strain>
    </source>
</reference>
<dbReference type="Gene3D" id="1.10.101.10">
    <property type="entry name" value="PGBD-like superfamily/PGBD"/>
    <property type="match status" value="1"/>
</dbReference>
<dbReference type="Gene3D" id="3.40.50.1460">
    <property type="match status" value="1"/>
</dbReference>
<dbReference type="InterPro" id="IPR002477">
    <property type="entry name" value="Peptidoglycan-bd-like"/>
</dbReference>